<keyword evidence="1" id="KW-0472">Membrane</keyword>
<dbReference type="EMBL" id="CM001218">
    <property type="protein sequence ID" value="AES66781.1"/>
    <property type="molecule type" value="Genomic_DNA"/>
</dbReference>
<name>G7ITK5_MEDTR</name>
<accession>G7ITK5</accession>
<dbReference type="PaxDb" id="3880-AES66781"/>
<reference evidence="1 3" key="2">
    <citation type="journal article" date="2014" name="BMC Genomics">
        <title>An improved genome release (version Mt4.0) for the model legume Medicago truncatula.</title>
        <authorList>
            <person name="Tang H."/>
            <person name="Krishnakumar V."/>
            <person name="Bidwell S."/>
            <person name="Rosen B."/>
            <person name="Chan A."/>
            <person name="Zhou S."/>
            <person name="Gentzbittel L."/>
            <person name="Childs K.L."/>
            <person name="Yandell M."/>
            <person name="Gundlach H."/>
            <person name="Mayer K.F."/>
            <person name="Schwartz D.C."/>
            <person name="Town C.D."/>
        </authorList>
    </citation>
    <scope>GENOME REANNOTATION</scope>
    <source>
        <strain evidence="2 3">cv. Jemalong A17</strain>
    </source>
</reference>
<reference evidence="1 3" key="1">
    <citation type="journal article" date="2011" name="Nature">
        <title>The Medicago genome provides insight into the evolution of rhizobial symbioses.</title>
        <authorList>
            <person name="Young N.D."/>
            <person name="Debelle F."/>
            <person name="Oldroyd G.E."/>
            <person name="Geurts R."/>
            <person name="Cannon S.B."/>
            <person name="Udvardi M.K."/>
            <person name="Benedito V.A."/>
            <person name="Mayer K.F."/>
            <person name="Gouzy J."/>
            <person name="Schoof H."/>
            <person name="Van de Peer Y."/>
            <person name="Proost S."/>
            <person name="Cook D.R."/>
            <person name="Meyers B.C."/>
            <person name="Spannagl M."/>
            <person name="Cheung F."/>
            <person name="De Mita S."/>
            <person name="Krishnakumar V."/>
            <person name="Gundlach H."/>
            <person name="Zhou S."/>
            <person name="Mudge J."/>
            <person name="Bharti A.K."/>
            <person name="Murray J.D."/>
            <person name="Naoumkina M.A."/>
            <person name="Rosen B."/>
            <person name="Silverstein K.A."/>
            <person name="Tang H."/>
            <person name="Rombauts S."/>
            <person name="Zhao P.X."/>
            <person name="Zhou P."/>
            <person name="Barbe V."/>
            <person name="Bardou P."/>
            <person name="Bechner M."/>
            <person name="Bellec A."/>
            <person name="Berger A."/>
            <person name="Berges H."/>
            <person name="Bidwell S."/>
            <person name="Bisseling T."/>
            <person name="Choisne N."/>
            <person name="Couloux A."/>
            <person name="Denny R."/>
            <person name="Deshpande S."/>
            <person name="Dai X."/>
            <person name="Doyle J.J."/>
            <person name="Dudez A.M."/>
            <person name="Farmer A.D."/>
            <person name="Fouteau S."/>
            <person name="Franken C."/>
            <person name="Gibelin C."/>
            <person name="Gish J."/>
            <person name="Goldstein S."/>
            <person name="Gonzalez A.J."/>
            <person name="Green P.J."/>
            <person name="Hallab A."/>
            <person name="Hartog M."/>
            <person name="Hua A."/>
            <person name="Humphray S.J."/>
            <person name="Jeong D.H."/>
            <person name="Jing Y."/>
            <person name="Jocker A."/>
            <person name="Kenton S.M."/>
            <person name="Kim D.J."/>
            <person name="Klee K."/>
            <person name="Lai H."/>
            <person name="Lang C."/>
            <person name="Lin S."/>
            <person name="Macmil S.L."/>
            <person name="Magdelenat G."/>
            <person name="Matthews L."/>
            <person name="McCorrison J."/>
            <person name="Monaghan E.L."/>
            <person name="Mun J.H."/>
            <person name="Najar F.Z."/>
            <person name="Nicholson C."/>
            <person name="Noirot C."/>
            <person name="O'Bleness M."/>
            <person name="Paule C.R."/>
            <person name="Poulain J."/>
            <person name="Prion F."/>
            <person name="Qin B."/>
            <person name="Qu C."/>
            <person name="Retzel E.F."/>
            <person name="Riddle C."/>
            <person name="Sallet E."/>
            <person name="Samain S."/>
            <person name="Samson N."/>
            <person name="Sanders I."/>
            <person name="Saurat O."/>
            <person name="Scarpelli C."/>
            <person name="Schiex T."/>
            <person name="Segurens B."/>
            <person name="Severin A.J."/>
            <person name="Sherrier D.J."/>
            <person name="Shi R."/>
            <person name="Sims S."/>
            <person name="Singer S.R."/>
            <person name="Sinharoy S."/>
            <person name="Sterck L."/>
            <person name="Viollet A."/>
            <person name="Wang B.B."/>
            <person name="Wang K."/>
            <person name="Wang M."/>
            <person name="Wang X."/>
            <person name="Warfsmann J."/>
            <person name="Weissenbach J."/>
            <person name="White D.D."/>
            <person name="White J.D."/>
            <person name="Wiley G.B."/>
            <person name="Wincker P."/>
            <person name="Xing Y."/>
            <person name="Yang L."/>
            <person name="Yao Z."/>
            <person name="Ying F."/>
            <person name="Zhai J."/>
            <person name="Zhou L."/>
            <person name="Zuber A."/>
            <person name="Denarie J."/>
            <person name="Dixon R.A."/>
            <person name="May G.D."/>
            <person name="Schwartz D.C."/>
            <person name="Rogers J."/>
            <person name="Quetier F."/>
            <person name="Town C.D."/>
            <person name="Roe B.A."/>
        </authorList>
    </citation>
    <scope>NUCLEOTIDE SEQUENCE [LARGE SCALE GENOMIC DNA]</scope>
    <source>
        <strain evidence="1">A17</strain>
        <strain evidence="2 3">cv. Jemalong A17</strain>
    </source>
</reference>
<evidence type="ECO:0000313" key="1">
    <source>
        <dbReference type="EMBL" id="AES66781.1"/>
    </source>
</evidence>
<reference evidence="2" key="3">
    <citation type="submission" date="2015-04" db="UniProtKB">
        <authorList>
            <consortium name="EnsemblPlants"/>
        </authorList>
    </citation>
    <scope>IDENTIFICATION</scope>
    <source>
        <strain evidence="2">cv. Jemalong A17</strain>
    </source>
</reference>
<protein>
    <submittedName>
        <fullName evidence="1">Transmembrane protein, putative</fullName>
    </submittedName>
</protein>
<evidence type="ECO:0000313" key="2">
    <source>
        <dbReference type="EnsemblPlants" id="AES66781"/>
    </source>
</evidence>
<keyword evidence="1" id="KW-0812">Transmembrane</keyword>
<dbReference type="Proteomes" id="UP000002051">
    <property type="component" value="Chromosome 2"/>
</dbReference>
<evidence type="ECO:0000313" key="3">
    <source>
        <dbReference type="Proteomes" id="UP000002051"/>
    </source>
</evidence>
<sequence length="67" mass="7969">MVTLYTFFSLFSYQQCFAALPLLRLLLRRSSTLLTLFCSNFNYARPFFFVPTVLRRVASNTNSKRYR</sequence>
<proteinExistence type="predicted"/>
<keyword evidence="3" id="KW-1185">Reference proteome</keyword>
<organism evidence="1 3">
    <name type="scientific">Medicago truncatula</name>
    <name type="common">Barrel medic</name>
    <name type="synonym">Medicago tribuloides</name>
    <dbReference type="NCBI Taxonomy" id="3880"/>
    <lineage>
        <taxon>Eukaryota</taxon>
        <taxon>Viridiplantae</taxon>
        <taxon>Streptophyta</taxon>
        <taxon>Embryophyta</taxon>
        <taxon>Tracheophyta</taxon>
        <taxon>Spermatophyta</taxon>
        <taxon>Magnoliopsida</taxon>
        <taxon>eudicotyledons</taxon>
        <taxon>Gunneridae</taxon>
        <taxon>Pentapetalae</taxon>
        <taxon>rosids</taxon>
        <taxon>fabids</taxon>
        <taxon>Fabales</taxon>
        <taxon>Fabaceae</taxon>
        <taxon>Papilionoideae</taxon>
        <taxon>50 kb inversion clade</taxon>
        <taxon>NPAAA clade</taxon>
        <taxon>Hologalegina</taxon>
        <taxon>IRL clade</taxon>
        <taxon>Trifolieae</taxon>
        <taxon>Medicago</taxon>
    </lineage>
</organism>
<gene>
    <name evidence="1" type="ordered locus">MTR_2g081560</name>
</gene>
<dbReference type="AlphaFoldDB" id="G7ITK5"/>
<dbReference type="HOGENOM" id="CLU_2816217_0_0_1"/>
<dbReference type="EnsemblPlants" id="AES66781">
    <property type="protein sequence ID" value="AES66781"/>
    <property type="gene ID" value="MTR_2g081560"/>
</dbReference>